<sequence length="119" mass="13622">MSRPTKRAYKFSSSRDNQAGGITYNTYARYANTDVEPEFQSTAGNEEQRESLALRRINLRENILASQGSELSPRAQLEYPMQRLAYLEESLATLKAENTRQGGVRRKLREVWRSFEGAS</sequence>
<protein>
    <submittedName>
        <fullName evidence="1">Uncharacterized protein</fullName>
    </submittedName>
</protein>
<evidence type="ECO:0000313" key="1">
    <source>
        <dbReference type="EMBL" id="KAJ5568739.1"/>
    </source>
</evidence>
<proteinExistence type="predicted"/>
<keyword evidence="2" id="KW-1185">Reference proteome</keyword>
<dbReference type="Proteomes" id="UP001216150">
    <property type="component" value="Unassembled WGS sequence"/>
</dbReference>
<name>A0AAD6DBP3_9EURO</name>
<comment type="caution">
    <text evidence="1">The sequence shown here is derived from an EMBL/GenBank/DDBJ whole genome shotgun (WGS) entry which is preliminary data.</text>
</comment>
<accession>A0AAD6DBP3</accession>
<evidence type="ECO:0000313" key="2">
    <source>
        <dbReference type="Proteomes" id="UP001216150"/>
    </source>
</evidence>
<organism evidence="1 2">
    <name type="scientific">Penicillium hetheringtonii</name>
    <dbReference type="NCBI Taxonomy" id="911720"/>
    <lineage>
        <taxon>Eukaryota</taxon>
        <taxon>Fungi</taxon>
        <taxon>Dikarya</taxon>
        <taxon>Ascomycota</taxon>
        <taxon>Pezizomycotina</taxon>
        <taxon>Eurotiomycetes</taxon>
        <taxon>Eurotiomycetidae</taxon>
        <taxon>Eurotiales</taxon>
        <taxon>Aspergillaceae</taxon>
        <taxon>Penicillium</taxon>
    </lineage>
</organism>
<dbReference type="EMBL" id="JAQJAC010000010">
    <property type="protein sequence ID" value="KAJ5568739.1"/>
    <property type="molecule type" value="Genomic_DNA"/>
</dbReference>
<gene>
    <name evidence="1" type="ORF">N7450_011225</name>
</gene>
<reference evidence="1 2" key="1">
    <citation type="journal article" date="2023" name="IMA Fungus">
        <title>Comparative genomic study of the Penicillium genus elucidates a diverse pangenome and 15 lateral gene transfer events.</title>
        <authorList>
            <person name="Petersen C."/>
            <person name="Sorensen T."/>
            <person name="Nielsen M.R."/>
            <person name="Sondergaard T.E."/>
            <person name="Sorensen J.L."/>
            <person name="Fitzpatrick D.A."/>
            <person name="Frisvad J.C."/>
            <person name="Nielsen K.L."/>
        </authorList>
    </citation>
    <scope>NUCLEOTIDE SEQUENCE [LARGE SCALE GENOMIC DNA]</scope>
    <source>
        <strain evidence="1 2">IBT 29057</strain>
    </source>
</reference>
<dbReference type="AlphaFoldDB" id="A0AAD6DBP3"/>